<proteinExistence type="inferred from homology"/>
<dbReference type="InterPro" id="IPR052054">
    <property type="entry name" value="Oxidative_DNA_repair_enzyme"/>
</dbReference>
<dbReference type="Gene3D" id="1.10.340.30">
    <property type="entry name" value="Hypothetical protein, domain 2"/>
    <property type="match status" value="1"/>
</dbReference>
<dbReference type="Gene3D" id="1.10.1670.10">
    <property type="entry name" value="Helix-hairpin-Helix base-excision DNA repair enzymes (C-terminal)"/>
    <property type="match status" value="1"/>
</dbReference>
<dbReference type="STRING" id="448386.A0A2V3IR08"/>
<comment type="catalytic activity">
    <reaction evidence="3">
        <text>2'-deoxyribonucleotide-(2'-deoxyribose 5'-phosphate)-2'-deoxyribonucleotide-DNA = a 3'-end 2'-deoxyribonucleotide-(2,3-dehydro-2,3-deoxyribose 5'-phosphate)-DNA + a 5'-end 5'-phospho-2'-deoxyribonucleoside-DNA + H(+)</text>
        <dbReference type="Rhea" id="RHEA:66592"/>
        <dbReference type="Rhea" id="RHEA-COMP:13180"/>
        <dbReference type="Rhea" id="RHEA-COMP:16897"/>
        <dbReference type="Rhea" id="RHEA-COMP:17067"/>
        <dbReference type="ChEBI" id="CHEBI:15378"/>
        <dbReference type="ChEBI" id="CHEBI:136412"/>
        <dbReference type="ChEBI" id="CHEBI:157695"/>
        <dbReference type="ChEBI" id="CHEBI:167181"/>
        <dbReference type="EC" id="4.2.99.18"/>
    </reaction>
</comment>
<comment type="caution">
    <text evidence="6">The sequence shown here is derived from an EMBL/GenBank/DDBJ whole genome shotgun (WGS) entry which is preliminary data.</text>
</comment>
<evidence type="ECO:0000259" key="5">
    <source>
        <dbReference type="SMART" id="SM00478"/>
    </source>
</evidence>
<organism evidence="6 7">
    <name type="scientific">Gracilariopsis chorda</name>
    <dbReference type="NCBI Taxonomy" id="448386"/>
    <lineage>
        <taxon>Eukaryota</taxon>
        <taxon>Rhodophyta</taxon>
        <taxon>Florideophyceae</taxon>
        <taxon>Rhodymeniophycidae</taxon>
        <taxon>Gracilariales</taxon>
        <taxon>Gracilariaceae</taxon>
        <taxon>Gracilariopsis</taxon>
    </lineage>
</organism>
<accession>A0A2V3IR08</accession>
<comment type="similarity">
    <text evidence="1">Belongs to the type-1 OGG1 family.</text>
</comment>
<dbReference type="OrthoDB" id="238681at2759"/>
<dbReference type="GO" id="GO:0034039">
    <property type="term" value="F:8-oxo-7,8-dihydroguanine DNA N-glycosylase activity"/>
    <property type="evidence" value="ECO:0007669"/>
    <property type="project" value="TreeGrafter"/>
</dbReference>
<dbReference type="InterPro" id="IPR003265">
    <property type="entry name" value="HhH-GPD_domain"/>
</dbReference>
<dbReference type="PANTHER" id="PTHR10242">
    <property type="entry name" value="8-OXOGUANINE DNA GLYCOSYLASE"/>
    <property type="match status" value="1"/>
</dbReference>
<dbReference type="InterPro" id="IPR023170">
    <property type="entry name" value="HhH_base_excis_C"/>
</dbReference>
<dbReference type="GO" id="GO:0140078">
    <property type="term" value="F:class I DNA-(apurinic or apyrimidinic site) endonuclease activity"/>
    <property type="evidence" value="ECO:0007669"/>
    <property type="project" value="UniProtKB-EC"/>
</dbReference>
<dbReference type="EC" id="4.2.99.18" evidence="2"/>
<sequence length="246" mass="27219">MLVSFLASRYGKEVGTHNGQQFHAFPSTEVLAAEASEEDLREGGFGYRAKFIPATASALTKMACSEGMSVAEMLLSWRSLERKEVSDRLVEFSGIGRKVAGCIALMSLDQHGEIPVDTHVWQIAKRYMPELDGKSLTDRVYDRIGGFFRERFGEDVAGLAHNVLFIAELSDFKNLVPDMGKESEKRKGKTKLKAVSVKTGTRVTKLRNSSKGERGSRNTRGPNGVRKTSKRAARKTEKTGEDEQNA</sequence>
<feature type="region of interest" description="Disordered" evidence="4">
    <location>
        <begin position="179"/>
        <end position="246"/>
    </location>
</feature>
<protein>
    <recommendedName>
        <fullName evidence="2">DNA-(apurinic or apyrimidinic site) lyase</fullName>
        <ecNumber evidence="2">4.2.99.18</ecNumber>
    </recommendedName>
</protein>
<keyword evidence="6" id="KW-0456">Lyase</keyword>
<gene>
    <name evidence="6" type="ORF">BWQ96_05730</name>
</gene>
<reference evidence="6 7" key="1">
    <citation type="journal article" date="2018" name="Mol. Biol. Evol.">
        <title>Analysis of the draft genome of the red seaweed Gracilariopsis chorda provides insights into genome size evolution in Rhodophyta.</title>
        <authorList>
            <person name="Lee J."/>
            <person name="Yang E.C."/>
            <person name="Graf L."/>
            <person name="Yang J.H."/>
            <person name="Qiu H."/>
            <person name="Zel Zion U."/>
            <person name="Chan C.X."/>
            <person name="Stephens T.G."/>
            <person name="Weber A.P.M."/>
            <person name="Boo G.H."/>
            <person name="Boo S.M."/>
            <person name="Kim K.M."/>
            <person name="Shin Y."/>
            <person name="Jung M."/>
            <person name="Lee S.J."/>
            <person name="Yim H.S."/>
            <person name="Lee J.H."/>
            <person name="Bhattacharya D."/>
            <person name="Yoon H.S."/>
        </authorList>
    </citation>
    <scope>NUCLEOTIDE SEQUENCE [LARGE SCALE GENOMIC DNA]</scope>
    <source>
        <strain evidence="6 7">SKKU-2015</strain>
        <tissue evidence="6">Whole body</tissue>
    </source>
</reference>
<feature type="domain" description="HhH-GPD" evidence="5">
    <location>
        <begin position="4"/>
        <end position="168"/>
    </location>
</feature>
<dbReference type="AlphaFoldDB" id="A0A2V3IR08"/>
<feature type="compositionally biased region" description="Polar residues" evidence="4">
    <location>
        <begin position="198"/>
        <end position="209"/>
    </location>
</feature>
<evidence type="ECO:0000256" key="1">
    <source>
        <dbReference type="ARBA" id="ARBA00010679"/>
    </source>
</evidence>
<dbReference type="SMART" id="SM00478">
    <property type="entry name" value="ENDO3c"/>
    <property type="match status" value="1"/>
</dbReference>
<evidence type="ECO:0000256" key="3">
    <source>
        <dbReference type="ARBA" id="ARBA00044632"/>
    </source>
</evidence>
<dbReference type="EMBL" id="NBIV01000088">
    <property type="protein sequence ID" value="PXF44552.1"/>
    <property type="molecule type" value="Genomic_DNA"/>
</dbReference>
<dbReference type="SUPFAM" id="SSF48150">
    <property type="entry name" value="DNA-glycosylase"/>
    <property type="match status" value="1"/>
</dbReference>
<dbReference type="InterPro" id="IPR011257">
    <property type="entry name" value="DNA_glycosylase"/>
</dbReference>
<name>A0A2V3IR08_9FLOR</name>
<feature type="compositionally biased region" description="Basic and acidic residues" evidence="4">
    <location>
        <begin position="234"/>
        <end position="246"/>
    </location>
</feature>
<dbReference type="PANTHER" id="PTHR10242:SF2">
    <property type="entry name" value="N-GLYCOSYLASE_DNA LYASE"/>
    <property type="match status" value="1"/>
</dbReference>
<dbReference type="GO" id="GO:0005634">
    <property type="term" value="C:nucleus"/>
    <property type="evidence" value="ECO:0007669"/>
    <property type="project" value="TreeGrafter"/>
</dbReference>
<evidence type="ECO:0000313" key="7">
    <source>
        <dbReference type="Proteomes" id="UP000247409"/>
    </source>
</evidence>
<dbReference type="Proteomes" id="UP000247409">
    <property type="component" value="Unassembled WGS sequence"/>
</dbReference>
<evidence type="ECO:0000256" key="2">
    <source>
        <dbReference type="ARBA" id="ARBA00012720"/>
    </source>
</evidence>
<dbReference type="GO" id="GO:0006285">
    <property type="term" value="P:base-excision repair, AP site formation"/>
    <property type="evidence" value="ECO:0007669"/>
    <property type="project" value="TreeGrafter"/>
</dbReference>
<evidence type="ECO:0000313" key="6">
    <source>
        <dbReference type="EMBL" id="PXF44552.1"/>
    </source>
</evidence>
<keyword evidence="7" id="KW-1185">Reference proteome</keyword>
<evidence type="ECO:0000256" key="4">
    <source>
        <dbReference type="SAM" id="MobiDB-lite"/>
    </source>
</evidence>